<proteinExistence type="predicted"/>
<keyword evidence="1" id="KW-0732">Signal</keyword>
<evidence type="ECO:0000256" key="1">
    <source>
        <dbReference type="SAM" id="SignalP"/>
    </source>
</evidence>
<feature type="signal peptide" evidence="1">
    <location>
        <begin position="1"/>
        <end position="30"/>
    </location>
</feature>
<feature type="chain" id="PRO_5046771935" description="Pectinesterase inhibitor domain-containing protein" evidence="1">
    <location>
        <begin position="31"/>
        <end position="97"/>
    </location>
</feature>
<reference evidence="2" key="1">
    <citation type="journal article" date="2023" name="Plant Biotechnol. J.">
        <title>Chromosome-level wild Hevea brasiliensis genome provides new tools for genomic-assisted breeding and valuable loci to elevate rubber yield.</title>
        <authorList>
            <person name="Cheng H."/>
            <person name="Song X."/>
            <person name="Hu Y."/>
            <person name="Wu T."/>
            <person name="Yang Q."/>
            <person name="An Z."/>
            <person name="Feng S."/>
            <person name="Deng Z."/>
            <person name="Wu W."/>
            <person name="Zeng X."/>
            <person name="Tu M."/>
            <person name="Wang X."/>
            <person name="Huang H."/>
        </authorList>
    </citation>
    <scope>NUCLEOTIDE SEQUENCE</scope>
    <source>
        <strain evidence="2">MT/VB/25A 57/8</strain>
    </source>
</reference>
<protein>
    <recommendedName>
        <fullName evidence="4">Pectinesterase inhibitor domain-containing protein</fullName>
    </recommendedName>
</protein>
<dbReference type="Proteomes" id="UP001174677">
    <property type="component" value="Chromosome 17"/>
</dbReference>
<keyword evidence="3" id="KW-1185">Reference proteome</keyword>
<evidence type="ECO:0000313" key="2">
    <source>
        <dbReference type="EMBL" id="KAJ9140056.1"/>
    </source>
</evidence>
<organism evidence="2 3">
    <name type="scientific">Hevea brasiliensis</name>
    <name type="common">Para rubber tree</name>
    <name type="synonym">Siphonia brasiliensis</name>
    <dbReference type="NCBI Taxonomy" id="3981"/>
    <lineage>
        <taxon>Eukaryota</taxon>
        <taxon>Viridiplantae</taxon>
        <taxon>Streptophyta</taxon>
        <taxon>Embryophyta</taxon>
        <taxon>Tracheophyta</taxon>
        <taxon>Spermatophyta</taxon>
        <taxon>Magnoliopsida</taxon>
        <taxon>eudicotyledons</taxon>
        <taxon>Gunneridae</taxon>
        <taxon>Pentapetalae</taxon>
        <taxon>rosids</taxon>
        <taxon>fabids</taxon>
        <taxon>Malpighiales</taxon>
        <taxon>Euphorbiaceae</taxon>
        <taxon>Crotonoideae</taxon>
        <taxon>Micrandreae</taxon>
        <taxon>Hevea</taxon>
    </lineage>
</organism>
<sequence length="97" mass="10200">MAKDYSFLAFAQYTILAIVLAATTVSSDDATPIPDTPAGIQAWFDANVKPLADRAGTLEKALEAAEATPKTIKVRADVSGEFKTITDAVKSIPTGNN</sequence>
<dbReference type="EMBL" id="JARPOI010000017">
    <property type="protein sequence ID" value="KAJ9140056.1"/>
    <property type="molecule type" value="Genomic_DNA"/>
</dbReference>
<gene>
    <name evidence="2" type="ORF">P3X46_030743</name>
</gene>
<name>A0ABQ9KL51_HEVBR</name>
<evidence type="ECO:0000313" key="3">
    <source>
        <dbReference type="Proteomes" id="UP001174677"/>
    </source>
</evidence>
<comment type="caution">
    <text evidence="2">The sequence shown here is derived from an EMBL/GenBank/DDBJ whole genome shotgun (WGS) entry which is preliminary data.</text>
</comment>
<evidence type="ECO:0008006" key="4">
    <source>
        <dbReference type="Google" id="ProtNLM"/>
    </source>
</evidence>
<accession>A0ABQ9KL51</accession>